<reference evidence="3 4" key="1">
    <citation type="submission" date="2013-01" db="EMBL/GenBank/DDBJ databases">
        <authorList>
            <person name="Fiebig A."/>
            <person name="Goeker M."/>
            <person name="Klenk H.-P.P."/>
        </authorList>
    </citation>
    <scope>NUCLEOTIDE SEQUENCE [LARGE SCALE GENOMIC DNA]</scope>
    <source>
        <strain evidence="3 4">DSM 24838</strain>
    </source>
</reference>
<dbReference type="RefSeq" id="WP_018304399.1">
    <property type="nucleotide sequence ID" value="NZ_KB902313.1"/>
</dbReference>
<dbReference type="EMBL" id="AONG01000003">
    <property type="protein sequence ID" value="KIQ70894.1"/>
    <property type="molecule type" value="Genomic_DNA"/>
</dbReference>
<proteinExistence type="predicted"/>
<comment type="caution">
    <text evidence="3">The sequence shown here is derived from an EMBL/GenBank/DDBJ whole genome shotgun (WGS) entry which is preliminary data.</text>
</comment>
<keyword evidence="1" id="KW-0732">Signal</keyword>
<evidence type="ECO:0000259" key="2">
    <source>
        <dbReference type="Pfam" id="PF11412"/>
    </source>
</evidence>
<protein>
    <submittedName>
        <fullName evidence="3">Uncharacterized protein predicted to be involved in C-type cytochrome biogenesis</fullName>
    </submittedName>
</protein>
<dbReference type="InterPro" id="IPR028250">
    <property type="entry name" value="DsbDN"/>
</dbReference>
<evidence type="ECO:0000313" key="3">
    <source>
        <dbReference type="EMBL" id="KIQ70894.1"/>
    </source>
</evidence>
<organism evidence="3 4">
    <name type="scientific">Wenxinia marina DSM 24838</name>
    <dbReference type="NCBI Taxonomy" id="1123501"/>
    <lineage>
        <taxon>Bacteria</taxon>
        <taxon>Pseudomonadati</taxon>
        <taxon>Pseudomonadota</taxon>
        <taxon>Alphaproteobacteria</taxon>
        <taxon>Rhodobacterales</taxon>
        <taxon>Roseobacteraceae</taxon>
        <taxon>Wenxinia</taxon>
    </lineage>
</organism>
<evidence type="ECO:0000313" key="4">
    <source>
        <dbReference type="Proteomes" id="UP000035100"/>
    </source>
</evidence>
<name>A0A0D0Q903_9RHOB</name>
<dbReference type="PATRIC" id="fig|1123501.6.peg.326"/>
<feature type="domain" description="Thiol:disulfide interchange protein DsbD N-terminal" evidence="2">
    <location>
        <begin position="38"/>
        <end position="141"/>
    </location>
</feature>
<dbReference type="Pfam" id="PF11412">
    <property type="entry name" value="DsbD_N"/>
    <property type="match status" value="1"/>
</dbReference>
<dbReference type="STRING" id="1123501.Wenmar_00268"/>
<gene>
    <name evidence="3" type="ORF">Wenmar_00268</name>
</gene>
<dbReference type="Proteomes" id="UP000035100">
    <property type="component" value="Unassembled WGS sequence"/>
</dbReference>
<feature type="chain" id="PRO_5002235925" evidence="1">
    <location>
        <begin position="18"/>
        <end position="262"/>
    </location>
</feature>
<evidence type="ECO:0000256" key="1">
    <source>
        <dbReference type="SAM" id="SignalP"/>
    </source>
</evidence>
<keyword evidence="4" id="KW-1185">Reference proteome</keyword>
<dbReference type="AlphaFoldDB" id="A0A0D0Q903"/>
<accession>A0A0D0Q903</accession>
<sequence>MRRLIPLAALLSLSAHAAPALTPEELVRLEVLPGWDTAEGTHMAALRLRLAPGWKTYWRAPGDAGIPPLFDWSGSANVAAAEVHWPVPDVFEQNGMRSIGYAGDVVLPLELTPARPGEAIRLQGVIDIGVCHDICVPAQLAFTAELPRPGARNGAIVAALVDRPLSGAEAGLTAHSCRVRPSAEGLDVTATLALPPVGPAEDVVIEVGDPGAWVSEPDARREGGALVAEAEVRGAAMLDRSAMTITVLAGGSAVQIDGCPAG</sequence>
<dbReference type="OrthoDB" id="9811036at2"/>
<dbReference type="eggNOG" id="COG4233">
    <property type="taxonomic scope" value="Bacteria"/>
</dbReference>
<feature type="signal peptide" evidence="1">
    <location>
        <begin position="1"/>
        <end position="17"/>
    </location>
</feature>